<dbReference type="Gene3D" id="1.10.150.130">
    <property type="match status" value="1"/>
</dbReference>
<evidence type="ECO:0000256" key="2">
    <source>
        <dbReference type="ARBA" id="ARBA00023172"/>
    </source>
</evidence>
<reference evidence="6 7" key="1">
    <citation type="submission" date="2019-09" db="EMBL/GenBank/DDBJ databases">
        <title>Report of infection by Mycobacterium simiae a patient suffering from pulmonary tuberculosis.</title>
        <authorList>
            <person name="Mohanty P.S."/>
            <person name="Bansal A.K."/>
            <person name="Singh H."/>
            <person name="Sharma S."/>
            <person name="Patil S.A."/>
            <person name="Upadhaya P."/>
            <person name="Singh P.K."/>
            <person name="Kumar D."/>
            <person name="Kumar S."/>
            <person name="Singh R.K."/>
            <person name="Chaudhary B."/>
        </authorList>
    </citation>
    <scope>NUCLEOTIDE SEQUENCE [LARGE SCALE GENOMIC DNA]</scope>
    <source>
        <strain evidence="6 7">JAL-560-SIM</strain>
    </source>
</reference>
<name>A0A5B1B9L5_MYCSI</name>
<evidence type="ECO:0000256" key="1">
    <source>
        <dbReference type="ARBA" id="ARBA00023125"/>
    </source>
</evidence>
<dbReference type="Gene3D" id="1.10.443.10">
    <property type="entry name" value="Intergrase catalytic core"/>
    <property type="match status" value="1"/>
</dbReference>
<feature type="domain" description="Tyr recombinase" evidence="4">
    <location>
        <begin position="148"/>
        <end position="331"/>
    </location>
</feature>
<dbReference type="PROSITE" id="PS51898">
    <property type="entry name" value="TYR_RECOMBINASE"/>
    <property type="match status" value="1"/>
</dbReference>
<evidence type="ECO:0000256" key="3">
    <source>
        <dbReference type="PROSITE-ProRule" id="PRU01248"/>
    </source>
</evidence>
<dbReference type="SUPFAM" id="SSF56349">
    <property type="entry name" value="DNA breaking-rejoining enzymes"/>
    <property type="match status" value="1"/>
</dbReference>
<evidence type="ECO:0000259" key="4">
    <source>
        <dbReference type="PROSITE" id="PS51898"/>
    </source>
</evidence>
<keyword evidence="1 3" id="KW-0238">DNA-binding</keyword>
<dbReference type="GO" id="GO:0003677">
    <property type="term" value="F:DNA binding"/>
    <property type="evidence" value="ECO:0007669"/>
    <property type="project" value="UniProtKB-UniRule"/>
</dbReference>
<dbReference type="InterPro" id="IPR002104">
    <property type="entry name" value="Integrase_catalytic"/>
</dbReference>
<keyword evidence="2" id="KW-0233">DNA recombination</keyword>
<dbReference type="PANTHER" id="PTHR30349">
    <property type="entry name" value="PHAGE INTEGRASE-RELATED"/>
    <property type="match status" value="1"/>
</dbReference>
<dbReference type="InterPro" id="IPR044068">
    <property type="entry name" value="CB"/>
</dbReference>
<dbReference type="EMBL" id="VTZN01000298">
    <property type="protein sequence ID" value="KAA1244360.1"/>
    <property type="molecule type" value="Genomic_DNA"/>
</dbReference>
<organism evidence="6 7">
    <name type="scientific">Mycobacterium simiae</name>
    <name type="common">Mycobacterium habana</name>
    <dbReference type="NCBI Taxonomy" id="1784"/>
    <lineage>
        <taxon>Bacteria</taxon>
        <taxon>Bacillati</taxon>
        <taxon>Actinomycetota</taxon>
        <taxon>Actinomycetes</taxon>
        <taxon>Mycobacteriales</taxon>
        <taxon>Mycobacteriaceae</taxon>
        <taxon>Mycobacterium</taxon>
        <taxon>Mycobacterium simiae complex</taxon>
    </lineage>
</organism>
<dbReference type="InterPro" id="IPR013762">
    <property type="entry name" value="Integrase-like_cat_sf"/>
</dbReference>
<dbReference type="PANTHER" id="PTHR30349:SF81">
    <property type="entry name" value="TYROSINE RECOMBINASE XERC"/>
    <property type="match status" value="1"/>
</dbReference>
<dbReference type="Pfam" id="PF00589">
    <property type="entry name" value="Phage_integrase"/>
    <property type="match status" value="1"/>
</dbReference>
<dbReference type="CDD" id="cd00397">
    <property type="entry name" value="DNA_BRE_C"/>
    <property type="match status" value="1"/>
</dbReference>
<comment type="caution">
    <text evidence="6">The sequence shown here is derived from an EMBL/GenBank/DDBJ whole genome shotgun (WGS) entry which is preliminary data.</text>
</comment>
<dbReference type="InterPro" id="IPR010998">
    <property type="entry name" value="Integrase_recombinase_N"/>
</dbReference>
<feature type="domain" description="Core-binding (CB)" evidence="5">
    <location>
        <begin position="14"/>
        <end position="113"/>
    </location>
</feature>
<gene>
    <name evidence="6" type="ORF">F0Q45_24975</name>
</gene>
<keyword evidence="7" id="KW-1185">Reference proteome</keyword>
<evidence type="ECO:0000313" key="6">
    <source>
        <dbReference type="EMBL" id="KAA1244360.1"/>
    </source>
</evidence>
<evidence type="ECO:0000259" key="5">
    <source>
        <dbReference type="PROSITE" id="PS51900"/>
    </source>
</evidence>
<accession>A0A5B1B9L5</accession>
<proteinExistence type="predicted"/>
<dbReference type="AlphaFoldDB" id="A0A5B1B9L5"/>
<dbReference type="PROSITE" id="PS51900">
    <property type="entry name" value="CB"/>
    <property type="match status" value="1"/>
</dbReference>
<dbReference type="InterPro" id="IPR050090">
    <property type="entry name" value="Tyrosine_recombinase_XerCD"/>
</dbReference>
<evidence type="ECO:0000313" key="7">
    <source>
        <dbReference type="Proteomes" id="UP000324701"/>
    </source>
</evidence>
<dbReference type="OrthoDB" id="864726at2"/>
<protein>
    <submittedName>
        <fullName evidence="6">Tyrosine-type recombinase/integrase</fullName>
    </submittedName>
</protein>
<dbReference type="InterPro" id="IPR011010">
    <property type="entry name" value="DNA_brk_join_enz"/>
</dbReference>
<dbReference type="GO" id="GO:0015074">
    <property type="term" value="P:DNA integration"/>
    <property type="evidence" value="ECO:0007669"/>
    <property type="project" value="InterPro"/>
</dbReference>
<dbReference type="GO" id="GO:0006310">
    <property type="term" value="P:DNA recombination"/>
    <property type="evidence" value="ECO:0007669"/>
    <property type="project" value="UniProtKB-KW"/>
</dbReference>
<sequence length="358" mass="39963">MLGTVVLVEKWPVLGRHEQAVIWLRMWADLGRASRTMDAYARGLAEYLEMCERVGVDPLGADRSHIASYVRELGDRPSRRGANVVSIDSGAGLANATLQQRMVPVRLFYDFLVEEGVRESNPVGRGRYTARNRAGAGHQRGLIPRLSKLPWIPTESQWLALLAVAAGESARNRVMLALAYDAALRREELCSLRTDDVDPAHRTLRIRAETTKNRLERVVPYSAPTGILLSGYLAHRATLSRARGPLFLSESRRNRAAPLSLWTWSKVVRRLALAADLPQFSTHTTRHLCLTDLARMGWELHAIATFAGHRSTDSTLAYIHLSGRDLADKLSRGMEQIHGWRVRTLARLGEPESGAVEQ</sequence>
<dbReference type="Proteomes" id="UP000324701">
    <property type="component" value="Unassembled WGS sequence"/>
</dbReference>
<dbReference type="SUPFAM" id="SSF47823">
    <property type="entry name" value="lambda integrase-like, N-terminal domain"/>
    <property type="match status" value="1"/>
</dbReference>